<dbReference type="InterPro" id="IPR029063">
    <property type="entry name" value="SAM-dependent_MTases_sf"/>
</dbReference>
<dbReference type="EMBL" id="JADFUA010000001">
    <property type="protein sequence ID" value="MBE9607860.1"/>
    <property type="molecule type" value="Genomic_DNA"/>
</dbReference>
<evidence type="ECO:0000256" key="1">
    <source>
        <dbReference type="ARBA" id="ARBA00022603"/>
    </source>
</evidence>
<dbReference type="PANTHER" id="PTHR12049">
    <property type="entry name" value="PROTEIN ARGININE METHYLTRANSFERASE NDUFAF7, MITOCHONDRIAL"/>
    <property type="match status" value="1"/>
</dbReference>
<evidence type="ECO:0000313" key="3">
    <source>
        <dbReference type="EMBL" id="MBE9607860.1"/>
    </source>
</evidence>
<accession>A0A8J7FGS1</accession>
<dbReference type="Pfam" id="PF02636">
    <property type="entry name" value="Methyltransf_28"/>
    <property type="match status" value="1"/>
</dbReference>
<keyword evidence="4" id="KW-1185">Reference proteome</keyword>
<dbReference type="InterPro" id="IPR003788">
    <property type="entry name" value="NDUFAF7"/>
</dbReference>
<keyword evidence="1 3" id="KW-0489">Methyltransferase</keyword>
<dbReference type="Gene3D" id="3.40.50.12710">
    <property type="match status" value="1"/>
</dbReference>
<comment type="caution">
    <text evidence="3">The sequence shown here is derived from an EMBL/GenBank/DDBJ whole genome shotgun (WGS) entry which is preliminary data.</text>
</comment>
<proteinExistence type="predicted"/>
<dbReference type="SUPFAM" id="SSF53335">
    <property type="entry name" value="S-adenosyl-L-methionine-dependent methyltransferases"/>
    <property type="match status" value="1"/>
</dbReference>
<dbReference type="GO" id="GO:0032259">
    <property type="term" value="P:methylation"/>
    <property type="evidence" value="ECO:0007669"/>
    <property type="project" value="UniProtKB-KW"/>
</dbReference>
<keyword evidence="2" id="KW-0808">Transferase</keyword>
<organism evidence="3 4">
    <name type="scientific">Chitinilyticum piscinae</name>
    <dbReference type="NCBI Taxonomy" id="2866724"/>
    <lineage>
        <taxon>Bacteria</taxon>
        <taxon>Pseudomonadati</taxon>
        <taxon>Pseudomonadota</taxon>
        <taxon>Betaproteobacteria</taxon>
        <taxon>Neisseriales</taxon>
        <taxon>Chitinibacteraceae</taxon>
        <taxon>Chitinilyticum</taxon>
    </lineage>
</organism>
<evidence type="ECO:0000313" key="4">
    <source>
        <dbReference type="Proteomes" id="UP000604481"/>
    </source>
</evidence>
<sequence length="388" mass="41633">MNQAQLPAPTPEAFAHSQALVAALRQQIADAGGWISFADYMRSALYAPGLGYYSGGATKFGEAGDFITAPEISPLFGQSLAQTVATVLADVPDGIVLELGAGTGKLAVQLLGELERLESLPARYCILDLSAELRERQRATIAATLPQLLDRVEWLDALPAQWQGMLVANEVLDAVPCQLVHRDAAGTLFERGVSVGEQGFAFSDRPLQDAALAQAASILPDDYTSEFQPEAAALIGSCAAGLTRGAMLWLDYGFPAREFYHPQRSEGTLMGHYRHHSIHDPFWLPGLTDLTCHVDFSAIYSAGHAAGLALEGYVSQGQYLLDCGILQSFEAHTPELDDKQRIMALNAVQKLLSPAEMGELFKVIAFSRGLSGNSLLPGFRSADRSGAL</sequence>
<dbReference type="Proteomes" id="UP000604481">
    <property type="component" value="Unassembled WGS sequence"/>
</dbReference>
<dbReference type="AlphaFoldDB" id="A0A8J7FGS1"/>
<dbReference type="InterPro" id="IPR038375">
    <property type="entry name" value="NDUFAF7_sf"/>
</dbReference>
<protein>
    <submittedName>
        <fullName evidence="3">SAM-dependent methyltransferase</fullName>
    </submittedName>
</protein>
<dbReference type="PANTHER" id="PTHR12049:SF7">
    <property type="entry name" value="PROTEIN ARGININE METHYLTRANSFERASE NDUFAF7, MITOCHONDRIAL"/>
    <property type="match status" value="1"/>
</dbReference>
<evidence type="ECO:0000256" key="2">
    <source>
        <dbReference type="ARBA" id="ARBA00022679"/>
    </source>
</evidence>
<name>A0A8J7FGS1_9NEIS</name>
<dbReference type="RefSeq" id="WP_194114371.1">
    <property type="nucleotide sequence ID" value="NZ_JADFUA010000001.1"/>
</dbReference>
<reference evidence="3 4" key="1">
    <citation type="submission" date="2020-10" db="EMBL/GenBank/DDBJ databases">
        <title>The genome sequence of Chitinilyticum litopenaei 4Y14.</title>
        <authorList>
            <person name="Liu Y."/>
        </authorList>
    </citation>
    <scope>NUCLEOTIDE SEQUENCE [LARGE SCALE GENOMIC DNA]</scope>
    <source>
        <strain evidence="3 4">4Y14</strain>
    </source>
</reference>
<dbReference type="GO" id="GO:0035243">
    <property type="term" value="F:protein-arginine omega-N symmetric methyltransferase activity"/>
    <property type="evidence" value="ECO:0007669"/>
    <property type="project" value="TreeGrafter"/>
</dbReference>
<gene>
    <name evidence="3" type="ORF">INR99_00705</name>
</gene>